<keyword evidence="5 6" id="KW-0663">Pyridoxal phosphate</keyword>
<dbReference type="PANTHER" id="PTHR43094">
    <property type="entry name" value="AMINOTRANSFERASE"/>
    <property type="match status" value="1"/>
</dbReference>
<dbReference type="NCBIfam" id="NF005682">
    <property type="entry name" value="PRK07480.1"/>
    <property type="match status" value="1"/>
</dbReference>
<evidence type="ECO:0000256" key="5">
    <source>
        <dbReference type="ARBA" id="ARBA00022898"/>
    </source>
</evidence>
<comment type="cofactor">
    <cofactor evidence="1">
        <name>pyridoxal 5'-phosphate</name>
        <dbReference type="ChEBI" id="CHEBI:597326"/>
    </cofactor>
</comment>
<keyword evidence="8" id="KW-1185">Reference proteome</keyword>
<dbReference type="InterPro" id="IPR005814">
    <property type="entry name" value="Aminotrans_3"/>
</dbReference>
<reference evidence="7" key="1">
    <citation type="journal article" date="2021" name="Microorganisms">
        <title>Acidisoma silvae sp. nov. and Acidisomacellulosilytica sp. nov., Two Acidophilic Bacteria Isolated from Decaying Wood, Hydrolyzing Cellulose and Producing Poly-3-hydroxybutyrate.</title>
        <authorList>
            <person name="Mieszkin S."/>
            <person name="Pouder E."/>
            <person name="Uroz S."/>
            <person name="Simon-Colin C."/>
            <person name="Alain K."/>
        </authorList>
    </citation>
    <scope>NUCLEOTIDE SEQUENCE</scope>
    <source>
        <strain evidence="7">HW T2.11</strain>
    </source>
</reference>
<dbReference type="EMBL" id="JAESVB010000011">
    <property type="protein sequence ID" value="MCB8877188.1"/>
    <property type="molecule type" value="Genomic_DNA"/>
</dbReference>
<dbReference type="PANTHER" id="PTHR43094:SF1">
    <property type="entry name" value="AMINOTRANSFERASE CLASS-III"/>
    <property type="match status" value="1"/>
</dbReference>
<accession>A0A964E0X4</accession>
<dbReference type="InterPro" id="IPR049704">
    <property type="entry name" value="Aminotrans_3_PPA_site"/>
</dbReference>
<evidence type="ECO:0000256" key="6">
    <source>
        <dbReference type="RuleBase" id="RU003560"/>
    </source>
</evidence>
<dbReference type="InterPro" id="IPR015424">
    <property type="entry name" value="PyrdxlP-dep_Trfase"/>
</dbReference>
<evidence type="ECO:0000313" key="8">
    <source>
        <dbReference type="Proteomes" id="UP000708298"/>
    </source>
</evidence>
<gene>
    <name evidence="7" type="ORF">ASILVAE211_18475</name>
</gene>
<comment type="similarity">
    <text evidence="2 6">Belongs to the class-III pyridoxal-phosphate-dependent aminotransferase family.</text>
</comment>
<reference evidence="7" key="2">
    <citation type="submission" date="2021-01" db="EMBL/GenBank/DDBJ databases">
        <authorList>
            <person name="Mieszkin S."/>
            <person name="Pouder E."/>
            <person name="Alain K."/>
        </authorList>
    </citation>
    <scope>NUCLEOTIDE SEQUENCE</scope>
    <source>
        <strain evidence="7">HW T2.11</strain>
    </source>
</reference>
<dbReference type="PIRSF" id="PIRSF000521">
    <property type="entry name" value="Transaminase_4ab_Lys_Orn"/>
    <property type="match status" value="1"/>
</dbReference>
<dbReference type="InterPro" id="IPR015421">
    <property type="entry name" value="PyrdxlP-dep_Trfase_major"/>
</dbReference>
<keyword evidence="3 7" id="KW-0032">Aminotransferase</keyword>
<proteinExistence type="inferred from homology"/>
<dbReference type="CDD" id="cd00610">
    <property type="entry name" value="OAT_like"/>
    <property type="match status" value="1"/>
</dbReference>
<evidence type="ECO:0000313" key="7">
    <source>
        <dbReference type="EMBL" id="MCB8877188.1"/>
    </source>
</evidence>
<keyword evidence="4" id="KW-0808">Transferase</keyword>
<comment type="caution">
    <text evidence="7">The sequence shown here is derived from an EMBL/GenBank/DDBJ whole genome shotgun (WGS) entry which is preliminary data.</text>
</comment>
<dbReference type="GO" id="GO:0030170">
    <property type="term" value="F:pyridoxal phosphate binding"/>
    <property type="evidence" value="ECO:0007669"/>
    <property type="project" value="InterPro"/>
</dbReference>
<sequence>MLDIPNDIDHLRAVDNAHHLHPFTDHKSLHEGRVRVITRAEGVWIWDGDGQRLLDGMAGLWCVNAGYSQPTLVEAAARQMATLPYYNCFFSSTTPAVAALSERLARMSPAGLNHVFYASSGSEAVDSALRIARQFWKLQGKPEKRIIVSREYGYHGSTIAGASVSGMTDMHKQAGDLPDFHQVMTPYTWRDAGDLSPEEFGLKAAQSLEAYIQQVGADKIAAFIGEPIQGAGGVIIPPDSYWPEIQRICRAHDILLIADEVICGYGRLGAMFGSDVYGIQPDLMTTAKGITSGYVPLSALFVGDRVAETFIEQGGEFYHGFTYSGHPVACAVALANLDVIDSQNLVGAAERQGATLLAGLRDALGDHPLVSEIRGRGLMIALELAEDKAGHKPYASSRKVGLTCRNFATEEGLVMRACRDTMVLAPPLVISDEEVGLVVERAARAIDRTWGQIKAG</sequence>
<name>A0A964E0X4_9PROT</name>
<dbReference type="Pfam" id="PF00202">
    <property type="entry name" value="Aminotran_3"/>
    <property type="match status" value="1"/>
</dbReference>
<dbReference type="AlphaFoldDB" id="A0A964E0X4"/>
<dbReference type="PROSITE" id="PS00600">
    <property type="entry name" value="AA_TRANSFER_CLASS_3"/>
    <property type="match status" value="1"/>
</dbReference>
<dbReference type="InterPro" id="IPR015422">
    <property type="entry name" value="PyrdxlP-dep_Trfase_small"/>
</dbReference>
<organism evidence="7 8">
    <name type="scientific">Acidisoma silvae</name>
    <dbReference type="NCBI Taxonomy" id="2802396"/>
    <lineage>
        <taxon>Bacteria</taxon>
        <taxon>Pseudomonadati</taxon>
        <taxon>Pseudomonadota</taxon>
        <taxon>Alphaproteobacteria</taxon>
        <taxon>Acetobacterales</taxon>
        <taxon>Acidocellaceae</taxon>
        <taxon>Acidisoma</taxon>
    </lineage>
</organism>
<evidence type="ECO:0000256" key="3">
    <source>
        <dbReference type="ARBA" id="ARBA00022576"/>
    </source>
</evidence>
<dbReference type="RefSeq" id="WP_227322843.1">
    <property type="nucleotide sequence ID" value="NZ_JAESVB010000011.1"/>
</dbReference>
<dbReference type="Proteomes" id="UP000708298">
    <property type="component" value="Unassembled WGS sequence"/>
</dbReference>
<evidence type="ECO:0000256" key="2">
    <source>
        <dbReference type="ARBA" id="ARBA00008954"/>
    </source>
</evidence>
<dbReference type="Gene3D" id="3.40.640.10">
    <property type="entry name" value="Type I PLP-dependent aspartate aminotransferase-like (Major domain)"/>
    <property type="match status" value="1"/>
</dbReference>
<evidence type="ECO:0000256" key="1">
    <source>
        <dbReference type="ARBA" id="ARBA00001933"/>
    </source>
</evidence>
<evidence type="ECO:0000256" key="4">
    <source>
        <dbReference type="ARBA" id="ARBA00022679"/>
    </source>
</evidence>
<dbReference type="SUPFAM" id="SSF53383">
    <property type="entry name" value="PLP-dependent transferases"/>
    <property type="match status" value="1"/>
</dbReference>
<dbReference type="FunFam" id="3.40.640.10:FF:000014">
    <property type="entry name" value="Adenosylmethionine-8-amino-7-oxononanoate aminotransferase, probable"/>
    <property type="match status" value="1"/>
</dbReference>
<protein>
    <submittedName>
        <fullName evidence="7">Aminotransferase class III-fold pyridoxal phosphate-dependent enzyme</fullName>
    </submittedName>
</protein>
<dbReference type="GO" id="GO:0008483">
    <property type="term" value="F:transaminase activity"/>
    <property type="evidence" value="ECO:0007669"/>
    <property type="project" value="UniProtKB-KW"/>
</dbReference>
<dbReference type="Gene3D" id="3.90.1150.10">
    <property type="entry name" value="Aspartate Aminotransferase, domain 1"/>
    <property type="match status" value="1"/>
</dbReference>